<reference evidence="1 2" key="1">
    <citation type="submission" date="2016-10" db="EMBL/GenBank/DDBJ databases">
        <title>Comparative genome analysis of multiple Pseudomonas spp. focuses on biocontrol and plant growth promoting traits.</title>
        <authorList>
            <person name="Tao X.-Y."/>
            <person name="Taylor C.G."/>
        </authorList>
    </citation>
    <scope>NUCLEOTIDE SEQUENCE [LARGE SCALE GENOMIC DNA]</scope>
    <source>
        <strain evidence="1 2">24D3</strain>
    </source>
</reference>
<dbReference type="RefSeq" id="WP_123529251.1">
    <property type="nucleotide sequence ID" value="NZ_MOBU01000001.1"/>
</dbReference>
<name>A0A423LW67_PSEFL</name>
<accession>A0A423LW67</accession>
<evidence type="ECO:0000313" key="1">
    <source>
        <dbReference type="EMBL" id="RON72527.1"/>
    </source>
</evidence>
<dbReference type="Proteomes" id="UP000285757">
    <property type="component" value="Unassembled WGS sequence"/>
</dbReference>
<gene>
    <name evidence="1" type="ORF">BK671_01345</name>
</gene>
<protein>
    <submittedName>
        <fullName evidence="1">Uncharacterized protein</fullName>
    </submittedName>
</protein>
<evidence type="ECO:0000313" key="2">
    <source>
        <dbReference type="Proteomes" id="UP000285757"/>
    </source>
</evidence>
<sequence length="63" mass="7455">MKDRFFTTLYWGYKSLSEQEVSRLSPVERVFLIDRQSERDNLEYVVPTTPKAQADRQAQDEVS</sequence>
<dbReference type="EMBL" id="MOBU01000001">
    <property type="protein sequence ID" value="RON72527.1"/>
    <property type="molecule type" value="Genomic_DNA"/>
</dbReference>
<proteinExistence type="predicted"/>
<dbReference type="AlphaFoldDB" id="A0A423LW67"/>
<comment type="caution">
    <text evidence="1">The sequence shown here is derived from an EMBL/GenBank/DDBJ whole genome shotgun (WGS) entry which is preliminary data.</text>
</comment>
<organism evidence="1 2">
    <name type="scientific">Pseudomonas fluorescens</name>
    <dbReference type="NCBI Taxonomy" id="294"/>
    <lineage>
        <taxon>Bacteria</taxon>
        <taxon>Pseudomonadati</taxon>
        <taxon>Pseudomonadota</taxon>
        <taxon>Gammaproteobacteria</taxon>
        <taxon>Pseudomonadales</taxon>
        <taxon>Pseudomonadaceae</taxon>
        <taxon>Pseudomonas</taxon>
    </lineage>
</organism>